<evidence type="ECO:0000259" key="4">
    <source>
        <dbReference type="PROSITE" id="PS01124"/>
    </source>
</evidence>
<accession>A0A0X8JRI9</accession>
<sequence>MFSSLEPAEKSALRPYAVRVDHTFQDLWFGMEHPRPGLSIFVCDFSLPEPHAAPFTMGEGVVTFSTVLSGRARWHVSRGGGQRQVTVDTPCDMVCRGDDCAGEIFLDRGAPHQVVNLHVQTELLLEYLDVTAVDKNLREGLDRRGGMHVLSRLSADTRTRNAARQILHCSLSGPCRRLFLESRALDMLSVFLGRLEKPRTAVSLSSSDVERLHEARRILRETVDEQPSIRELARQTGLNEMKLKRGFRALFGCTVFQVARAERLERARTLLRDTDTTVGAVAAMTGYTNMSHFIAAFRTRFGQTPGEILTRSRRHPL</sequence>
<keyword evidence="2" id="KW-0238">DNA-binding</keyword>
<dbReference type="SUPFAM" id="SSF46689">
    <property type="entry name" value="Homeodomain-like"/>
    <property type="match status" value="2"/>
</dbReference>
<dbReference type="InterPro" id="IPR018062">
    <property type="entry name" value="HTH_AraC-typ_CS"/>
</dbReference>
<organism evidence="5 6">
    <name type="scientific">Desulfomicrobium orale DSM 12838</name>
    <dbReference type="NCBI Taxonomy" id="888061"/>
    <lineage>
        <taxon>Bacteria</taxon>
        <taxon>Pseudomonadati</taxon>
        <taxon>Thermodesulfobacteriota</taxon>
        <taxon>Desulfovibrionia</taxon>
        <taxon>Desulfovibrionales</taxon>
        <taxon>Desulfomicrobiaceae</taxon>
        <taxon>Desulfomicrobium</taxon>
    </lineage>
</organism>
<dbReference type="PROSITE" id="PS00041">
    <property type="entry name" value="HTH_ARAC_FAMILY_1"/>
    <property type="match status" value="1"/>
</dbReference>
<dbReference type="KEGG" id="doa:AXF15_10970"/>
<dbReference type="STRING" id="888061.AXF15_10970"/>
<dbReference type="RefSeq" id="WP_066607352.1">
    <property type="nucleotide sequence ID" value="NZ_CP014230.1"/>
</dbReference>
<dbReference type="GO" id="GO:0043565">
    <property type="term" value="F:sequence-specific DNA binding"/>
    <property type="evidence" value="ECO:0007669"/>
    <property type="project" value="InterPro"/>
</dbReference>
<dbReference type="Gene3D" id="1.10.10.60">
    <property type="entry name" value="Homeodomain-like"/>
    <property type="match status" value="2"/>
</dbReference>
<dbReference type="SMART" id="SM00342">
    <property type="entry name" value="HTH_ARAC"/>
    <property type="match status" value="1"/>
</dbReference>
<name>A0A0X8JRI9_9BACT</name>
<dbReference type="GO" id="GO:0003700">
    <property type="term" value="F:DNA-binding transcription factor activity"/>
    <property type="evidence" value="ECO:0007669"/>
    <property type="project" value="InterPro"/>
</dbReference>
<proteinExistence type="predicted"/>
<evidence type="ECO:0000313" key="5">
    <source>
        <dbReference type="EMBL" id="AMD93570.1"/>
    </source>
</evidence>
<dbReference type="Proteomes" id="UP000063964">
    <property type="component" value="Chromosome"/>
</dbReference>
<feature type="domain" description="HTH araC/xylS-type" evidence="4">
    <location>
        <begin position="213"/>
        <end position="311"/>
    </location>
</feature>
<evidence type="ECO:0000256" key="3">
    <source>
        <dbReference type="ARBA" id="ARBA00023163"/>
    </source>
</evidence>
<keyword evidence="3" id="KW-0804">Transcription</keyword>
<dbReference type="EMBL" id="CP014230">
    <property type="protein sequence ID" value="AMD93570.1"/>
    <property type="molecule type" value="Genomic_DNA"/>
</dbReference>
<evidence type="ECO:0000313" key="6">
    <source>
        <dbReference type="Proteomes" id="UP000063964"/>
    </source>
</evidence>
<keyword evidence="6" id="KW-1185">Reference proteome</keyword>
<evidence type="ECO:0000256" key="1">
    <source>
        <dbReference type="ARBA" id="ARBA00023015"/>
    </source>
</evidence>
<reference evidence="6" key="1">
    <citation type="submission" date="2016-02" db="EMBL/GenBank/DDBJ databases">
        <authorList>
            <person name="Holder M.E."/>
            <person name="Ajami N.J."/>
            <person name="Petrosino J.F."/>
        </authorList>
    </citation>
    <scope>NUCLEOTIDE SEQUENCE [LARGE SCALE GENOMIC DNA]</scope>
    <source>
        <strain evidence="6">DSM 12838</strain>
    </source>
</reference>
<dbReference type="InterPro" id="IPR053142">
    <property type="entry name" value="PchR_regulatory_protein"/>
</dbReference>
<dbReference type="PROSITE" id="PS01124">
    <property type="entry name" value="HTH_ARAC_FAMILY_2"/>
    <property type="match status" value="1"/>
</dbReference>
<dbReference type="Pfam" id="PF12833">
    <property type="entry name" value="HTH_18"/>
    <property type="match status" value="1"/>
</dbReference>
<dbReference type="PANTHER" id="PTHR47893:SF1">
    <property type="entry name" value="REGULATORY PROTEIN PCHR"/>
    <property type="match status" value="1"/>
</dbReference>
<dbReference type="PANTHER" id="PTHR47893">
    <property type="entry name" value="REGULATORY PROTEIN PCHR"/>
    <property type="match status" value="1"/>
</dbReference>
<dbReference type="InterPro" id="IPR018060">
    <property type="entry name" value="HTH_AraC"/>
</dbReference>
<evidence type="ECO:0000256" key="2">
    <source>
        <dbReference type="ARBA" id="ARBA00023125"/>
    </source>
</evidence>
<dbReference type="InterPro" id="IPR009057">
    <property type="entry name" value="Homeodomain-like_sf"/>
</dbReference>
<protein>
    <recommendedName>
        <fullName evidence="4">HTH araC/xylS-type domain-containing protein</fullName>
    </recommendedName>
</protein>
<keyword evidence="1" id="KW-0805">Transcription regulation</keyword>
<gene>
    <name evidence="5" type="ORF">AXF15_10970</name>
</gene>
<dbReference type="AlphaFoldDB" id="A0A0X8JRI9"/>